<protein>
    <submittedName>
        <fullName evidence="1">Uncharacterized protein</fullName>
    </submittedName>
</protein>
<keyword evidence="2" id="KW-1185">Reference proteome</keyword>
<comment type="caution">
    <text evidence="1">The sequence shown here is derived from an EMBL/GenBank/DDBJ whole genome shotgun (WGS) entry which is preliminary data.</text>
</comment>
<dbReference type="Proteomes" id="UP000790709">
    <property type="component" value="Unassembled WGS sequence"/>
</dbReference>
<evidence type="ECO:0000313" key="2">
    <source>
        <dbReference type="Proteomes" id="UP000790709"/>
    </source>
</evidence>
<dbReference type="EMBL" id="MU266342">
    <property type="protein sequence ID" value="KAH7929314.1"/>
    <property type="molecule type" value="Genomic_DNA"/>
</dbReference>
<evidence type="ECO:0000313" key="1">
    <source>
        <dbReference type="EMBL" id="KAH7929314.1"/>
    </source>
</evidence>
<proteinExistence type="predicted"/>
<reference evidence="1" key="1">
    <citation type="journal article" date="2021" name="New Phytol.">
        <title>Evolutionary innovations through gain and loss of genes in the ectomycorrhizal Boletales.</title>
        <authorList>
            <person name="Wu G."/>
            <person name="Miyauchi S."/>
            <person name="Morin E."/>
            <person name="Kuo A."/>
            <person name="Drula E."/>
            <person name="Varga T."/>
            <person name="Kohler A."/>
            <person name="Feng B."/>
            <person name="Cao Y."/>
            <person name="Lipzen A."/>
            <person name="Daum C."/>
            <person name="Hundley H."/>
            <person name="Pangilinan J."/>
            <person name="Johnson J."/>
            <person name="Barry K."/>
            <person name="LaButti K."/>
            <person name="Ng V."/>
            <person name="Ahrendt S."/>
            <person name="Min B."/>
            <person name="Choi I.G."/>
            <person name="Park H."/>
            <person name="Plett J.M."/>
            <person name="Magnuson J."/>
            <person name="Spatafora J.W."/>
            <person name="Nagy L.G."/>
            <person name="Henrissat B."/>
            <person name="Grigoriev I.V."/>
            <person name="Yang Z.L."/>
            <person name="Xu J."/>
            <person name="Martin F.M."/>
        </authorList>
    </citation>
    <scope>NUCLEOTIDE SEQUENCE</scope>
    <source>
        <strain evidence="1">KUC20120723A-06</strain>
    </source>
</reference>
<sequence length="775" mass="83922">MVKHGPKEKQLSQRQFRAWFKADRKATAQAKALALEPSESQIPEPTSKRLLPPAKKLGGRRNPILVPPTPSQTRRIREAAASKKADPALSPKSPRGIRSPASPRRNRISLFEELGNTTARDGAQIVREIAERRAQLFGQLTTPPQSYANLHEHYQSLASVMGLLTATASADTTPTISPSSSALPTLQELPIELIDPFSSTQDHLEISSVSQFDLDGDTTIAARLPPTKVIQEDHLQISSVSEFDLDDTTMVARLPPSSTQAAMVSKTPDRSERYSLATPPATEQRGSPITFNALVPKQHGFTADLIDNSDQGSALPSRPSTPTPLGCLGDALGSPISVIRPARPRGANDLTLTDSSAMSKAEAMTQDGSRVRELRLATPRASVAEAAMQSSRFCPEVGWTDPEFLEPSSGSPLATSLPEKAEPALKATIDETRGLEDSPFRPNKSSGRVEGNETSDTTAFQSQDHVKPVEPLGSSTQTTLTSDVSAHRAFMSWTQRSRALTSPPFASNRCLGQLDILGSQVPAFVRHSRGQTAPLRMPHRLKVPRAPPAFTVKSSSDMRPVQADPAHKVTPKQDSGGIDDTSPQSRVFSRIPPMIRRDAVFHSVPISTTISRTPEKLRARRQSQSRVSPPPLTVPVSIPRPPQRPLAHTPFSTPIPPNCTAPFANPLSSSCSPGHTGVSGRAGTPMSQHVLYGVEIPSPRTSSAGSRAESTSAYCSSRQHRGTRLAIWRLLWTTSDRSAQLDIEAGGNLAHRDDDLRLRVNETVFAKFKKLFFVA</sequence>
<organism evidence="1 2">
    <name type="scientific">Leucogyrophana mollusca</name>
    <dbReference type="NCBI Taxonomy" id="85980"/>
    <lineage>
        <taxon>Eukaryota</taxon>
        <taxon>Fungi</taxon>
        <taxon>Dikarya</taxon>
        <taxon>Basidiomycota</taxon>
        <taxon>Agaricomycotina</taxon>
        <taxon>Agaricomycetes</taxon>
        <taxon>Agaricomycetidae</taxon>
        <taxon>Boletales</taxon>
        <taxon>Boletales incertae sedis</taxon>
        <taxon>Leucogyrophana</taxon>
    </lineage>
</organism>
<gene>
    <name evidence="1" type="ORF">BV22DRAFT_1192064</name>
</gene>
<name>A0ACB8BV93_9AGAM</name>
<accession>A0ACB8BV93</accession>